<dbReference type="Proteomes" id="UP000007306">
    <property type="component" value="Unassembled WGS sequence"/>
</dbReference>
<keyword evidence="3" id="KW-1185">Reference proteome</keyword>
<dbReference type="AlphaFoldDB" id="I1R903"/>
<dbReference type="Gramene" id="ORGLA12G0200900.1">
    <property type="protein sequence ID" value="ORGLA12G0200900.1"/>
    <property type="gene ID" value="ORGLA12G0200900"/>
</dbReference>
<feature type="region of interest" description="Disordered" evidence="1">
    <location>
        <begin position="1"/>
        <end position="20"/>
    </location>
</feature>
<evidence type="ECO:0000256" key="1">
    <source>
        <dbReference type="SAM" id="MobiDB-lite"/>
    </source>
</evidence>
<protein>
    <submittedName>
        <fullName evidence="2">Uncharacterized protein</fullName>
    </submittedName>
</protein>
<proteinExistence type="predicted"/>
<feature type="compositionally biased region" description="Gly residues" evidence="1">
    <location>
        <begin position="1"/>
        <end position="14"/>
    </location>
</feature>
<evidence type="ECO:0000313" key="2">
    <source>
        <dbReference type="EnsemblPlants" id="ORGLA12G0200900.1"/>
    </source>
</evidence>
<reference evidence="2" key="1">
    <citation type="submission" date="2015-06" db="UniProtKB">
        <authorList>
            <consortium name="EnsemblPlants"/>
        </authorList>
    </citation>
    <scope>IDENTIFICATION</scope>
</reference>
<organism evidence="2 3">
    <name type="scientific">Oryza glaberrima</name>
    <name type="common">African rice</name>
    <dbReference type="NCBI Taxonomy" id="4538"/>
    <lineage>
        <taxon>Eukaryota</taxon>
        <taxon>Viridiplantae</taxon>
        <taxon>Streptophyta</taxon>
        <taxon>Embryophyta</taxon>
        <taxon>Tracheophyta</taxon>
        <taxon>Spermatophyta</taxon>
        <taxon>Magnoliopsida</taxon>
        <taxon>Liliopsida</taxon>
        <taxon>Poales</taxon>
        <taxon>Poaceae</taxon>
        <taxon>BOP clade</taxon>
        <taxon>Oryzoideae</taxon>
        <taxon>Oryzeae</taxon>
        <taxon>Oryzinae</taxon>
        <taxon>Oryza</taxon>
    </lineage>
</organism>
<dbReference type="HOGENOM" id="CLU_2419548_0_0_1"/>
<evidence type="ECO:0000313" key="3">
    <source>
        <dbReference type="Proteomes" id="UP000007306"/>
    </source>
</evidence>
<sequence>MRRWGCGGHDGGCGSQRQISSLRRCRREEEVVFVEEDEQKQEEQKQKHRMHSTHASTKRAQTATPEIVFFWDKDFPPEIDSLWDGGSKSLRM</sequence>
<dbReference type="EnsemblPlants" id="ORGLA12G0200900.1">
    <property type="protein sequence ID" value="ORGLA12G0200900.1"/>
    <property type="gene ID" value="ORGLA12G0200900"/>
</dbReference>
<name>I1R903_ORYGL</name>
<reference evidence="3" key="2">
    <citation type="submission" date="2018-04" db="EMBL/GenBank/DDBJ databases">
        <title>OglaRS2 (Oryza glaberrima Reference Sequence Version 2).</title>
        <authorList>
            <person name="Zhang J."/>
            <person name="Kudrna D."/>
            <person name="Lee S."/>
            <person name="Talag J."/>
            <person name="Rajasekar S."/>
            <person name="Wing R.A."/>
        </authorList>
    </citation>
    <scope>NUCLEOTIDE SEQUENCE [LARGE SCALE GENOMIC DNA]</scope>
    <source>
        <strain evidence="3">cv. IRGC 96717</strain>
    </source>
</reference>
<feature type="region of interest" description="Disordered" evidence="1">
    <location>
        <begin position="35"/>
        <end position="61"/>
    </location>
</feature>
<accession>I1R903</accession>